<evidence type="ECO:0000256" key="5">
    <source>
        <dbReference type="ARBA" id="ARBA00022741"/>
    </source>
</evidence>
<dbReference type="PANTHER" id="PTHR43065:SF10">
    <property type="entry name" value="PEROXIDE STRESS-ACTIVATED HISTIDINE KINASE MAK3"/>
    <property type="match status" value="1"/>
</dbReference>
<evidence type="ECO:0000256" key="6">
    <source>
        <dbReference type="ARBA" id="ARBA00022777"/>
    </source>
</evidence>
<evidence type="ECO:0000256" key="1">
    <source>
        <dbReference type="ARBA" id="ARBA00000085"/>
    </source>
</evidence>
<dbReference type="RefSeq" id="WP_269884423.1">
    <property type="nucleotide sequence ID" value="NZ_JAQAGZ010000020.1"/>
</dbReference>
<dbReference type="InterPro" id="IPR004358">
    <property type="entry name" value="Sig_transdc_His_kin-like_C"/>
</dbReference>
<dbReference type="SUPFAM" id="SSF55874">
    <property type="entry name" value="ATPase domain of HSP90 chaperone/DNA topoisomerase II/histidine kinase"/>
    <property type="match status" value="1"/>
</dbReference>
<dbReference type="PROSITE" id="PS50109">
    <property type="entry name" value="HIS_KIN"/>
    <property type="match status" value="1"/>
</dbReference>
<gene>
    <name evidence="11" type="ORF">O9H85_26530</name>
</gene>
<comment type="caution">
    <text evidence="11">The sequence shown here is derived from an EMBL/GenBank/DDBJ whole genome shotgun (WGS) entry which is preliminary data.</text>
</comment>
<dbReference type="Proteomes" id="UP001527882">
    <property type="component" value="Unassembled WGS sequence"/>
</dbReference>
<protein>
    <recommendedName>
        <fullName evidence="2">histidine kinase</fullName>
        <ecNumber evidence="2">2.7.13.3</ecNumber>
    </recommendedName>
</protein>
<evidence type="ECO:0000313" key="12">
    <source>
        <dbReference type="Proteomes" id="UP001527882"/>
    </source>
</evidence>
<evidence type="ECO:0000256" key="9">
    <source>
        <dbReference type="SAM" id="Phobius"/>
    </source>
</evidence>
<keyword evidence="5" id="KW-0547">Nucleotide-binding</keyword>
<keyword evidence="3" id="KW-0597">Phosphoprotein</keyword>
<comment type="catalytic activity">
    <reaction evidence="1">
        <text>ATP + protein L-histidine = ADP + protein N-phospho-L-histidine.</text>
        <dbReference type="EC" id="2.7.13.3"/>
    </reaction>
</comment>
<proteinExistence type="predicted"/>
<keyword evidence="8" id="KW-0902">Two-component regulatory system</keyword>
<evidence type="ECO:0000256" key="3">
    <source>
        <dbReference type="ARBA" id="ARBA00022553"/>
    </source>
</evidence>
<dbReference type="PRINTS" id="PR00344">
    <property type="entry name" value="BCTRLSENSOR"/>
</dbReference>
<evidence type="ECO:0000256" key="4">
    <source>
        <dbReference type="ARBA" id="ARBA00022679"/>
    </source>
</evidence>
<dbReference type="Pfam" id="PF02518">
    <property type="entry name" value="HATPase_c"/>
    <property type="match status" value="1"/>
</dbReference>
<feature type="transmembrane region" description="Helical" evidence="9">
    <location>
        <begin position="164"/>
        <end position="184"/>
    </location>
</feature>
<organism evidence="11 12">
    <name type="scientific">Paenibacillus gyeongsangnamensis</name>
    <dbReference type="NCBI Taxonomy" id="3388067"/>
    <lineage>
        <taxon>Bacteria</taxon>
        <taxon>Bacillati</taxon>
        <taxon>Bacillota</taxon>
        <taxon>Bacilli</taxon>
        <taxon>Bacillales</taxon>
        <taxon>Paenibacillaceae</taxon>
        <taxon>Paenibacillus</taxon>
    </lineage>
</organism>
<evidence type="ECO:0000256" key="7">
    <source>
        <dbReference type="ARBA" id="ARBA00022840"/>
    </source>
</evidence>
<evidence type="ECO:0000313" key="11">
    <source>
        <dbReference type="EMBL" id="MCZ8515890.1"/>
    </source>
</evidence>
<dbReference type="Gene3D" id="3.30.565.10">
    <property type="entry name" value="Histidine kinase-like ATPase, C-terminal domain"/>
    <property type="match status" value="1"/>
</dbReference>
<dbReference type="InterPro" id="IPR005467">
    <property type="entry name" value="His_kinase_dom"/>
</dbReference>
<dbReference type="EC" id="2.7.13.3" evidence="2"/>
<dbReference type="SMART" id="SM00387">
    <property type="entry name" value="HATPase_c"/>
    <property type="match status" value="1"/>
</dbReference>
<feature type="transmembrane region" description="Helical" evidence="9">
    <location>
        <begin position="196"/>
        <end position="217"/>
    </location>
</feature>
<name>A0ABT4QGT0_9BACL</name>
<keyword evidence="7" id="KW-0067">ATP-binding</keyword>
<keyword evidence="9" id="KW-1133">Transmembrane helix</keyword>
<evidence type="ECO:0000259" key="10">
    <source>
        <dbReference type="PROSITE" id="PS50109"/>
    </source>
</evidence>
<dbReference type="InterPro" id="IPR003594">
    <property type="entry name" value="HATPase_dom"/>
</dbReference>
<feature type="domain" description="Histidine kinase" evidence="10">
    <location>
        <begin position="242"/>
        <end position="453"/>
    </location>
</feature>
<feature type="transmembrane region" description="Helical" evidence="9">
    <location>
        <begin position="129"/>
        <end position="152"/>
    </location>
</feature>
<evidence type="ECO:0000256" key="2">
    <source>
        <dbReference type="ARBA" id="ARBA00012438"/>
    </source>
</evidence>
<reference evidence="11 12" key="1">
    <citation type="submission" date="2022-12" db="EMBL/GenBank/DDBJ databases">
        <title>Draft genome sequence of Paenibacillus sp. dW9.</title>
        <authorList>
            <person name="Choi E.-W."/>
            <person name="Kim D.-U."/>
        </authorList>
    </citation>
    <scope>NUCLEOTIDE SEQUENCE [LARGE SCALE GENOMIC DNA]</scope>
    <source>
        <strain evidence="12">dW9</strain>
    </source>
</reference>
<keyword evidence="6 11" id="KW-0418">Kinase</keyword>
<dbReference type="EMBL" id="JAQAGZ010000020">
    <property type="protein sequence ID" value="MCZ8515890.1"/>
    <property type="molecule type" value="Genomic_DNA"/>
</dbReference>
<dbReference type="PANTHER" id="PTHR43065">
    <property type="entry name" value="SENSOR HISTIDINE KINASE"/>
    <property type="match status" value="1"/>
</dbReference>
<keyword evidence="9" id="KW-0472">Membrane</keyword>
<dbReference type="InterPro" id="IPR036890">
    <property type="entry name" value="HATPase_C_sf"/>
</dbReference>
<sequence length="462" mass="51871">MLFVLVGLWTIGLLLLLTDLKRPTTRWISSIAFTGGSGGLSAVIHDDLNPLLSARGWMSEPATRLLGELETISSLVCYYGLPYTFLMFAIVYYPNYQKWTRRSLLPWLLLIPVLLSLAFEPRAGEPIPYRYVTCWAAPYIAGGVCLLLMALTKERNSYLKRSRMFTVMAAVPTLCFALFTLYLLPTFFGLYEWWRYNAWVIAFTLAVIIGSSFRYGFMGLQISIRNQRLDYTLRAITSGTAILNHAIKNDVGKIRLFSEKVKSDVQSGQSDPGELASDIDVIMNTSQHIYEMISRIQGQTQESELRLEPLRLGEVLSECIRALAPVMTGIEVSAYFACEGDMVGDRAQLAEVFTNVLTNAAEAMPGGGTLTVRLTETKRSRVVEIKDTGEGMSKRQLKQVFDPFYTTKHGKKLNFGLGLSYCYNIIQKHKGTMNIHSKPGQGTSVFIQFPKKKRLPIGRELV</sequence>
<feature type="transmembrane region" description="Helical" evidence="9">
    <location>
        <begin position="104"/>
        <end position="123"/>
    </location>
</feature>
<keyword evidence="9" id="KW-0812">Transmembrane</keyword>
<accession>A0ABT4QGT0</accession>
<dbReference type="GO" id="GO:0016301">
    <property type="term" value="F:kinase activity"/>
    <property type="evidence" value="ECO:0007669"/>
    <property type="project" value="UniProtKB-KW"/>
</dbReference>
<evidence type="ECO:0000256" key="8">
    <source>
        <dbReference type="ARBA" id="ARBA00023012"/>
    </source>
</evidence>
<keyword evidence="12" id="KW-1185">Reference proteome</keyword>
<feature type="transmembrane region" description="Helical" evidence="9">
    <location>
        <begin position="72"/>
        <end position="92"/>
    </location>
</feature>
<keyword evidence="4" id="KW-0808">Transferase</keyword>